<keyword evidence="3" id="KW-0687">Ribonucleoprotein</keyword>
<protein>
    <submittedName>
        <fullName evidence="4">60S ribosomal protein L23a</fullName>
    </submittedName>
</protein>
<proteinExistence type="inferred from homology"/>
<dbReference type="PANTHER" id="PTHR11620">
    <property type="entry name" value="60S RIBOSOMAL PROTEIN L23A"/>
    <property type="match status" value="1"/>
</dbReference>
<dbReference type="Gene3D" id="3.30.70.330">
    <property type="match status" value="1"/>
</dbReference>
<dbReference type="SUPFAM" id="SSF54189">
    <property type="entry name" value="Ribosomal proteins S24e, L23 and L15e"/>
    <property type="match status" value="1"/>
</dbReference>
<accession>G5BGS2</accession>
<organism evidence="4 5">
    <name type="scientific">Heterocephalus glaber</name>
    <name type="common">Naked mole rat</name>
    <dbReference type="NCBI Taxonomy" id="10181"/>
    <lineage>
        <taxon>Eukaryota</taxon>
        <taxon>Metazoa</taxon>
        <taxon>Chordata</taxon>
        <taxon>Craniata</taxon>
        <taxon>Vertebrata</taxon>
        <taxon>Euteleostomi</taxon>
        <taxon>Mammalia</taxon>
        <taxon>Eutheria</taxon>
        <taxon>Euarchontoglires</taxon>
        <taxon>Glires</taxon>
        <taxon>Rodentia</taxon>
        <taxon>Hystricomorpha</taxon>
        <taxon>Bathyergidae</taxon>
        <taxon>Heterocephalus</taxon>
    </lineage>
</organism>
<keyword evidence="2 4" id="KW-0689">Ribosomal protein</keyword>
<name>G5BGS2_HETGA</name>
<dbReference type="InterPro" id="IPR013025">
    <property type="entry name" value="Ribosomal_uL23-like"/>
</dbReference>
<evidence type="ECO:0000313" key="4">
    <source>
        <dbReference type="EMBL" id="EHB08483.1"/>
    </source>
</evidence>
<gene>
    <name evidence="4" type="ORF">GW7_09070</name>
</gene>
<dbReference type="GO" id="GO:0006412">
    <property type="term" value="P:translation"/>
    <property type="evidence" value="ECO:0007669"/>
    <property type="project" value="InterPro"/>
</dbReference>
<evidence type="ECO:0000256" key="2">
    <source>
        <dbReference type="ARBA" id="ARBA00022980"/>
    </source>
</evidence>
<dbReference type="GO" id="GO:0022626">
    <property type="term" value="C:cytosolic ribosome"/>
    <property type="evidence" value="ECO:0007669"/>
    <property type="project" value="UniProtKB-ARBA"/>
</dbReference>
<dbReference type="AlphaFoldDB" id="G5BGS2"/>
<evidence type="ECO:0000256" key="1">
    <source>
        <dbReference type="ARBA" id="ARBA00006700"/>
    </source>
</evidence>
<dbReference type="InParanoid" id="G5BGS2"/>
<dbReference type="STRING" id="10181.G5BGS2"/>
<dbReference type="InterPro" id="IPR012677">
    <property type="entry name" value="Nucleotide-bd_a/b_plait_sf"/>
</dbReference>
<evidence type="ECO:0000313" key="5">
    <source>
        <dbReference type="Proteomes" id="UP000006813"/>
    </source>
</evidence>
<evidence type="ECO:0000256" key="3">
    <source>
        <dbReference type="ARBA" id="ARBA00023274"/>
    </source>
</evidence>
<reference evidence="4 5" key="1">
    <citation type="journal article" date="2011" name="Nature">
        <title>Genome sequencing reveals insights into physiology and longevity of the naked mole rat.</title>
        <authorList>
            <person name="Kim E.B."/>
            <person name="Fang X."/>
            <person name="Fushan A.A."/>
            <person name="Huang Z."/>
            <person name="Lobanov A.V."/>
            <person name="Han L."/>
            <person name="Marino S.M."/>
            <person name="Sun X."/>
            <person name="Turanov A.A."/>
            <person name="Yang P."/>
            <person name="Yim S.H."/>
            <person name="Zhao X."/>
            <person name="Kasaikina M.V."/>
            <person name="Stoletzki N."/>
            <person name="Peng C."/>
            <person name="Polak P."/>
            <person name="Xiong Z."/>
            <person name="Kiezun A."/>
            <person name="Zhu Y."/>
            <person name="Chen Y."/>
            <person name="Kryukov G.V."/>
            <person name="Zhang Q."/>
            <person name="Peshkin L."/>
            <person name="Yang L."/>
            <person name="Bronson R.T."/>
            <person name="Buffenstein R."/>
            <person name="Wang B."/>
            <person name="Han C."/>
            <person name="Li Q."/>
            <person name="Chen L."/>
            <person name="Zhao W."/>
            <person name="Sunyaev S.R."/>
            <person name="Park T.J."/>
            <person name="Zhang G."/>
            <person name="Wang J."/>
            <person name="Gladyshev V.N."/>
        </authorList>
    </citation>
    <scope>NUCLEOTIDE SEQUENCE [LARGE SCALE GENOMIC DNA]</scope>
</reference>
<dbReference type="GO" id="GO:0044391">
    <property type="term" value="C:ribosomal subunit"/>
    <property type="evidence" value="ECO:0007669"/>
    <property type="project" value="UniProtKB-ARBA"/>
</dbReference>
<sequence>MHLELGRVVGKDLCIDMVAAKITGEVKSWMSRSTSTQIKQAVKKLYDTDVTKLSTRSDLAEEKAYVQVASCQDALDAANKIGII</sequence>
<dbReference type="Proteomes" id="UP000006813">
    <property type="component" value="Unassembled WGS sequence"/>
</dbReference>
<dbReference type="EMBL" id="JH170218">
    <property type="protein sequence ID" value="EHB08483.1"/>
    <property type="molecule type" value="Genomic_DNA"/>
</dbReference>
<dbReference type="InterPro" id="IPR012678">
    <property type="entry name" value="Ribosomal_uL23/eL15/eS24_sf"/>
</dbReference>
<dbReference type="GO" id="GO:0003735">
    <property type="term" value="F:structural constituent of ribosome"/>
    <property type="evidence" value="ECO:0007669"/>
    <property type="project" value="InterPro"/>
</dbReference>
<comment type="similarity">
    <text evidence="1">Belongs to the universal ribosomal protein uL23 family.</text>
</comment>